<dbReference type="Proteomes" id="UP001165583">
    <property type="component" value="Unassembled WGS sequence"/>
</dbReference>
<name>A0ABT2I5J7_9SPHN</name>
<gene>
    <name evidence="2" type="ORF">NZK81_11070</name>
</gene>
<accession>A0ABT2I5J7</accession>
<protein>
    <submittedName>
        <fullName evidence="2">Uncharacterized protein</fullName>
    </submittedName>
</protein>
<feature type="compositionally biased region" description="Basic residues" evidence="1">
    <location>
        <begin position="1"/>
        <end position="10"/>
    </location>
</feature>
<keyword evidence="3" id="KW-1185">Reference proteome</keyword>
<proteinExistence type="predicted"/>
<comment type="caution">
    <text evidence="2">The sequence shown here is derived from an EMBL/GenBank/DDBJ whole genome shotgun (WGS) entry which is preliminary data.</text>
</comment>
<feature type="compositionally biased region" description="Basic and acidic residues" evidence="1">
    <location>
        <begin position="11"/>
        <end position="22"/>
    </location>
</feature>
<reference evidence="2" key="1">
    <citation type="submission" date="2022-09" db="EMBL/GenBank/DDBJ databases">
        <title>Novosphingobium sp. Nov., a polycyclic aromatic hydrocarbon-degrading bacterium isolated form mangrove sediments in HongKong.</title>
        <authorList>
            <person name="Hu Z."/>
        </authorList>
    </citation>
    <scope>NUCLEOTIDE SEQUENCE</scope>
    <source>
        <strain evidence="2">HK4-1</strain>
    </source>
</reference>
<sequence>MPRPHPSNRPRHLDGLAPEPRHGYYAGMDSTTLRTVADLARKRAARGCSGAQGDGLMRLGAARALNQLAADLEASATEFERRPASRRSRA</sequence>
<feature type="region of interest" description="Disordered" evidence="1">
    <location>
        <begin position="1"/>
        <end position="26"/>
    </location>
</feature>
<evidence type="ECO:0000313" key="3">
    <source>
        <dbReference type="Proteomes" id="UP001165583"/>
    </source>
</evidence>
<evidence type="ECO:0000256" key="1">
    <source>
        <dbReference type="SAM" id="MobiDB-lite"/>
    </source>
</evidence>
<dbReference type="RefSeq" id="WP_041558952.1">
    <property type="nucleotide sequence ID" value="NZ_JANZXA010000006.1"/>
</dbReference>
<organism evidence="2 3">
    <name type="scientific">Novosphingobium mangrovi</name>
    <name type="common">ex Huang et al. 2023</name>
    <dbReference type="NCBI Taxonomy" id="2976432"/>
    <lineage>
        <taxon>Bacteria</taxon>
        <taxon>Pseudomonadati</taxon>
        <taxon>Pseudomonadota</taxon>
        <taxon>Alphaproteobacteria</taxon>
        <taxon>Sphingomonadales</taxon>
        <taxon>Sphingomonadaceae</taxon>
        <taxon>Novosphingobium</taxon>
    </lineage>
</organism>
<dbReference type="EMBL" id="JANZXA010000006">
    <property type="protein sequence ID" value="MCT2400094.1"/>
    <property type="molecule type" value="Genomic_DNA"/>
</dbReference>
<evidence type="ECO:0000313" key="2">
    <source>
        <dbReference type="EMBL" id="MCT2400094.1"/>
    </source>
</evidence>